<organism evidence="1 2">
    <name type="scientific">Vitis vinifera</name>
    <name type="common">Grape</name>
    <dbReference type="NCBI Taxonomy" id="29760"/>
    <lineage>
        <taxon>Eukaryota</taxon>
        <taxon>Viridiplantae</taxon>
        <taxon>Streptophyta</taxon>
        <taxon>Embryophyta</taxon>
        <taxon>Tracheophyta</taxon>
        <taxon>Spermatophyta</taxon>
        <taxon>Magnoliopsida</taxon>
        <taxon>eudicotyledons</taxon>
        <taxon>Gunneridae</taxon>
        <taxon>Pentapetalae</taxon>
        <taxon>rosids</taxon>
        <taxon>Vitales</taxon>
        <taxon>Vitaceae</taxon>
        <taxon>Viteae</taxon>
        <taxon>Vitis</taxon>
    </lineage>
</organism>
<evidence type="ECO:0000313" key="1">
    <source>
        <dbReference type="EMBL" id="WKA13211.1"/>
    </source>
</evidence>
<name>A0ABY9E272_VITVI</name>
<accession>A0ABY9E272</accession>
<dbReference type="Proteomes" id="UP001227230">
    <property type="component" value="Chromosome 19"/>
</dbReference>
<gene>
    <name evidence="1" type="ORF">VitviT2T_030538</name>
</gene>
<keyword evidence="2" id="KW-1185">Reference proteome</keyword>
<reference evidence="1 2" key="1">
    <citation type="journal article" date="2023" name="Hortic Res">
        <title>The complete reference genome for grapevine (Vitis vinifera L.) genetics and breeding.</title>
        <authorList>
            <person name="Shi X."/>
            <person name="Cao S."/>
            <person name="Wang X."/>
            <person name="Huang S."/>
            <person name="Wang Y."/>
            <person name="Liu Z."/>
            <person name="Liu W."/>
            <person name="Leng X."/>
            <person name="Peng Y."/>
            <person name="Wang N."/>
            <person name="Wang Y."/>
            <person name="Ma Z."/>
            <person name="Xu X."/>
            <person name="Zhang F."/>
            <person name="Xue H."/>
            <person name="Zhong H."/>
            <person name="Wang Y."/>
            <person name="Zhang K."/>
            <person name="Velt A."/>
            <person name="Avia K."/>
            <person name="Holtgrawe D."/>
            <person name="Grimplet J."/>
            <person name="Matus J.T."/>
            <person name="Ware D."/>
            <person name="Wu X."/>
            <person name="Wang H."/>
            <person name="Liu C."/>
            <person name="Fang Y."/>
            <person name="Rustenholz C."/>
            <person name="Cheng Z."/>
            <person name="Xiao H."/>
            <person name="Zhou Y."/>
        </authorList>
    </citation>
    <scope>NUCLEOTIDE SEQUENCE [LARGE SCALE GENOMIC DNA]</scope>
    <source>
        <strain evidence="2">cv. Pinot noir / PN40024</strain>
        <tissue evidence="1">Leaf</tissue>
    </source>
</reference>
<dbReference type="EMBL" id="CP126666">
    <property type="protein sequence ID" value="WKA13211.1"/>
    <property type="molecule type" value="Genomic_DNA"/>
</dbReference>
<proteinExistence type="predicted"/>
<protein>
    <submittedName>
        <fullName evidence="1">Uncharacterized protein</fullName>
    </submittedName>
</protein>
<evidence type="ECO:0000313" key="2">
    <source>
        <dbReference type="Proteomes" id="UP001227230"/>
    </source>
</evidence>
<sequence>MMGLRPVRPNNQWVWSLRQEGIKGLRLVSFGIITSFERTEPLSLPLPLPERIQRKVVPSISLRRSIPLHQKRQNGFRRCSRALEAHCRRRSGRYFGVIPDTVQAPLGAPFRHSLMQRSSAICSAAGGIARSAATPVALHQFGGRGSTVSRLSLQASLWRHCSAV</sequence>